<evidence type="ECO:0000256" key="4">
    <source>
        <dbReference type="PROSITE-ProRule" id="PRU00335"/>
    </source>
</evidence>
<dbReference type="PANTHER" id="PTHR30055:SF234">
    <property type="entry name" value="HTH-TYPE TRANSCRIPTIONAL REGULATOR BETI"/>
    <property type="match status" value="1"/>
</dbReference>
<dbReference type="Pfam" id="PF00440">
    <property type="entry name" value="TetR_N"/>
    <property type="match status" value="1"/>
</dbReference>
<dbReference type="GO" id="GO:0003700">
    <property type="term" value="F:DNA-binding transcription factor activity"/>
    <property type="evidence" value="ECO:0007669"/>
    <property type="project" value="TreeGrafter"/>
</dbReference>
<evidence type="ECO:0000256" key="1">
    <source>
        <dbReference type="ARBA" id="ARBA00023015"/>
    </source>
</evidence>
<organism evidence="7 8">
    <name type="scientific">Nocardia africana</name>
    <dbReference type="NCBI Taxonomy" id="134964"/>
    <lineage>
        <taxon>Bacteria</taxon>
        <taxon>Bacillati</taxon>
        <taxon>Actinomycetota</taxon>
        <taxon>Actinomycetes</taxon>
        <taxon>Mycobacteriales</taxon>
        <taxon>Nocardiaceae</taxon>
        <taxon>Nocardia</taxon>
    </lineage>
</organism>
<sequence length="244" mass="26168">MVTAEQQGRETRARLMDAATELIAERGWGAVTTRLVAERAGVRAGLVHYHFRSVDDLLIDAALRMMRRLVGDVPADLLGDTATGITALLSLIGGYDESSADTRVFSEMLLAATRHERLRDGLATVLAEFRATIAARLRADESVPDPEATAVVLVAALDGLVLHRLIDPGLRELDLAPPLLRIAGVRVGPGTSGPDPPSTRRRPPWHSPTSPQGWVRGRCTLGHWSARPSGCTARVSDSSSDDGC</sequence>
<dbReference type="InterPro" id="IPR050109">
    <property type="entry name" value="HTH-type_TetR-like_transc_reg"/>
</dbReference>
<evidence type="ECO:0000259" key="6">
    <source>
        <dbReference type="PROSITE" id="PS50977"/>
    </source>
</evidence>
<dbReference type="SUPFAM" id="SSF46689">
    <property type="entry name" value="Homeodomain-like"/>
    <property type="match status" value="1"/>
</dbReference>
<dbReference type="Proteomes" id="UP000255082">
    <property type="component" value="Unassembled WGS sequence"/>
</dbReference>
<dbReference type="InterPro" id="IPR036271">
    <property type="entry name" value="Tet_transcr_reg_TetR-rel_C_sf"/>
</dbReference>
<dbReference type="InterPro" id="IPR001647">
    <property type="entry name" value="HTH_TetR"/>
</dbReference>
<keyword evidence="1" id="KW-0805">Transcription regulation</keyword>
<dbReference type="EMBL" id="UGRU01000001">
    <property type="protein sequence ID" value="SUA43493.1"/>
    <property type="molecule type" value="Genomic_DNA"/>
</dbReference>
<accession>A0A378WT30</accession>
<protein>
    <submittedName>
        <fullName evidence="7">TetR family transcriptional regulator</fullName>
    </submittedName>
</protein>
<keyword evidence="2 4" id="KW-0238">DNA-binding</keyword>
<dbReference type="Pfam" id="PF17940">
    <property type="entry name" value="TetR_C_31"/>
    <property type="match status" value="1"/>
</dbReference>
<evidence type="ECO:0000313" key="8">
    <source>
        <dbReference type="Proteomes" id="UP000255082"/>
    </source>
</evidence>
<dbReference type="InterPro" id="IPR041583">
    <property type="entry name" value="TetR_C_31"/>
</dbReference>
<dbReference type="PANTHER" id="PTHR30055">
    <property type="entry name" value="HTH-TYPE TRANSCRIPTIONAL REGULATOR RUTR"/>
    <property type="match status" value="1"/>
</dbReference>
<evidence type="ECO:0000256" key="3">
    <source>
        <dbReference type="ARBA" id="ARBA00023163"/>
    </source>
</evidence>
<dbReference type="AlphaFoldDB" id="A0A378WT30"/>
<reference evidence="7 8" key="1">
    <citation type="submission" date="2018-06" db="EMBL/GenBank/DDBJ databases">
        <authorList>
            <consortium name="Pathogen Informatics"/>
            <person name="Doyle S."/>
        </authorList>
    </citation>
    <scope>NUCLEOTIDE SEQUENCE [LARGE SCALE GENOMIC DNA]</scope>
    <source>
        <strain evidence="7 8">NCTC13184</strain>
    </source>
</reference>
<proteinExistence type="predicted"/>
<dbReference type="PRINTS" id="PR00455">
    <property type="entry name" value="HTHTETR"/>
</dbReference>
<name>A0A378WT30_9NOCA</name>
<dbReference type="InterPro" id="IPR009057">
    <property type="entry name" value="Homeodomain-like_sf"/>
</dbReference>
<feature type="domain" description="HTH tetR-type" evidence="6">
    <location>
        <begin position="9"/>
        <end position="69"/>
    </location>
</feature>
<evidence type="ECO:0000256" key="5">
    <source>
        <dbReference type="SAM" id="MobiDB-lite"/>
    </source>
</evidence>
<evidence type="ECO:0000256" key="2">
    <source>
        <dbReference type="ARBA" id="ARBA00023125"/>
    </source>
</evidence>
<dbReference type="SUPFAM" id="SSF48498">
    <property type="entry name" value="Tetracyclin repressor-like, C-terminal domain"/>
    <property type="match status" value="1"/>
</dbReference>
<feature type="DNA-binding region" description="H-T-H motif" evidence="4">
    <location>
        <begin position="32"/>
        <end position="51"/>
    </location>
</feature>
<gene>
    <name evidence="7" type="ORF">NCTC13184_02861</name>
</gene>
<keyword evidence="3" id="KW-0804">Transcription</keyword>
<evidence type="ECO:0000313" key="7">
    <source>
        <dbReference type="EMBL" id="SUA43493.1"/>
    </source>
</evidence>
<dbReference type="RefSeq" id="WP_258562169.1">
    <property type="nucleotide sequence ID" value="NZ_UGRU01000001.1"/>
</dbReference>
<dbReference type="Gene3D" id="1.10.357.10">
    <property type="entry name" value="Tetracycline Repressor, domain 2"/>
    <property type="match status" value="1"/>
</dbReference>
<feature type="region of interest" description="Disordered" evidence="5">
    <location>
        <begin position="184"/>
        <end position="216"/>
    </location>
</feature>
<dbReference type="GO" id="GO:0000976">
    <property type="term" value="F:transcription cis-regulatory region binding"/>
    <property type="evidence" value="ECO:0007669"/>
    <property type="project" value="TreeGrafter"/>
</dbReference>
<dbReference type="PROSITE" id="PS50977">
    <property type="entry name" value="HTH_TETR_2"/>
    <property type="match status" value="1"/>
</dbReference>